<accession>A0ABV7A6H8</accession>
<protein>
    <submittedName>
        <fullName evidence="1">Uncharacterized protein</fullName>
    </submittedName>
</protein>
<dbReference type="EMBL" id="JBHRRZ010000015">
    <property type="protein sequence ID" value="MFC2948510.1"/>
    <property type="molecule type" value="Genomic_DNA"/>
</dbReference>
<gene>
    <name evidence="1" type="ORF">ACFODW_09180</name>
</gene>
<organism evidence="1 2">
    <name type="scientific">Virgibacillus sediminis</name>
    <dbReference type="NCBI Taxonomy" id="202260"/>
    <lineage>
        <taxon>Bacteria</taxon>
        <taxon>Bacillati</taxon>
        <taxon>Bacillota</taxon>
        <taxon>Bacilli</taxon>
        <taxon>Bacillales</taxon>
        <taxon>Bacillaceae</taxon>
        <taxon>Virgibacillus</taxon>
    </lineage>
</organism>
<evidence type="ECO:0000313" key="2">
    <source>
        <dbReference type="Proteomes" id="UP001595387"/>
    </source>
</evidence>
<dbReference type="RefSeq" id="WP_390305578.1">
    <property type="nucleotide sequence ID" value="NZ_JBHRRZ010000015.1"/>
</dbReference>
<comment type="caution">
    <text evidence="1">The sequence shown here is derived from an EMBL/GenBank/DDBJ whole genome shotgun (WGS) entry which is preliminary data.</text>
</comment>
<dbReference type="Proteomes" id="UP001595387">
    <property type="component" value="Unassembled WGS sequence"/>
</dbReference>
<proteinExistence type="predicted"/>
<reference evidence="2" key="1">
    <citation type="journal article" date="2019" name="Int. J. Syst. Evol. Microbiol.">
        <title>The Global Catalogue of Microorganisms (GCM) 10K type strain sequencing project: providing services to taxonomists for standard genome sequencing and annotation.</title>
        <authorList>
            <consortium name="The Broad Institute Genomics Platform"/>
            <consortium name="The Broad Institute Genome Sequencing Center for Infectious Disease"/>
            <person name="Wu L."/>
            <person name="Ma J."/>
        </authorList>
    </citation>
    <scope>NUCLEOTIDE SEQUENCE [LARGE SCALE GENOMIC DNA]</scope>
    <source>
        <strain evidence="2">KCTC 13193</strain>
    </source>
</reference>
<evidence type="ECO:0000313" key="1">
    <source>
        <dbReference type="EMBL" id="MFC2948510.1"/>
    </source>
</evidence>
<keyword evidence="2" id="KW-1185">Reference proteome</keyword>
<name>A0ABV7A6H8_9BACI</name>
<sequence length="366" mass="42252">MDNELTKQVSVLEIPDDIGYWLLRADGGKYYDDFFLNNFIAISDNKISLEKLRDYQENSIAGITLDHYKQVYKDTYSDWSNQQIAHAASRTEKFCDEMKVGDLVLVPAKRSNSFLLGVISGEVYEITDDDLNSGKHIHYAINPYFKRRKMNWIKEIPRSEISEKLYWMLSAHQTIFDLQDHKEYINQLLAPIYIQNGSCHGTVKISKREGLNSDEWYDLHSTIKKYTDLTSEEVIVKSNVQSPGLLEFISNNLASIMAITTVLGGVLIGEVNLLGIKVKGILPYYQSHKKQKIEMEIMEEDKKAKQLENHKAEFDLHREKEIWEIKKETEAEQLREQLRISSFDAGKIIANQMQTDTSENPNGDEL</sequence>